<proteinExistence type="predicted"/>
<dbReference type="NCBIfam" id="NF001985">
    <property type="entry name" value="PRK00777.1"/>
    <property type="match status" value="1"/>
</dbReference>
<evidence type="ECO:0000259" key="1">
    <source>
        <dbReference type="Pfam" id="PF01467"/>
    </source>
</evidence>
<gene>
    <name evidence="2" type="ORF">LCGC14_1213530</name>
</gene>
<dbReference type="Gene3D" id="3.40.50.620">
    <property type="entry name" value="HUPs"/>
    <property type="match status" value="1"/>
</dbReference>
<dbReference type="InterPro" id="IPR014729">
    <property type="entry name" value="Rossmann-like_a/b/a_fold"/>
</dbReference>
<organism evidence="2">
    <name type="scientific">marine sediment metagenome</name>
    <dbReference type="NCBI Taxonomy" id="412755"/>
    <lineage>
        <taxon>unclassified sequences</taxon>
        <taxon>metagenomes</taxon>
        <taxon>ecological metagenomes</taxon>
    </lineage>
</organism>
<comment type="caution">
    <text evidence="2">The sequence shown here is derived from an EMBL/GenBank/DDBJ whole genome shotgun (WGS) entry which is preliminary data.</text>
</comment>
<accession>A0A0F9LDE0</accession>
<dbReference type="GO" id="GO:0003824">
    <property type="term" value="F:catalytic activity"/>
    <property type="evidence" value="ECO:0007669"/>
    <property type="project" value="InterPro"/>
</dbReference>
<dbReference type="SUPFAM" id="SSF52374">
    <property type="entry name" value="Nucleotidylyl transferase"/>
    <property type="match status" value="1"/>
</dbReference>
<protein>
    <recommendedName>
        <fullName evidence="1">Cytidyltransferase-like domain-containing protein</fullName>
    </recommendedName>
</protein>
<dbReference type="InterPro" id="IPR004821">
    <property type="entry name" value="Cyt_trans-like"/>
</dbReference>
<sequence>MGGTFDHFHDGHKLFIKIALSVSEKVEIGLTTQDLLKNKKFYSKLEDYNTRKANLELFISSFADLERVKFVEIRNWAEMDKYAQDPDYDGLVVSQETYNNALKLNESRERKGLNSLVLIVVPLIKDNENKKISSTSIREKKQ</sequence>
<dbReference type="Pfam" id="PF01467">
    <property type="entry name" value="CTP_transf_like"/>
    <property type="match status" value="1"/>
</dbReference>
<reference evidence="2" key="1">
    <citation type="journal article" date="2015" name="Nature">
        <title>Complex archaea that bridge the gap between prokaryotes and eukaryotes.</title>
        <authorList>
            <person name="Spang A."/>
            <person name="Saw J.H."/>
            <person name="Jorgensen S.L."/>
            <person name="Zaremba-Niedzwiedzka K."/>
            <person name="Martijn J."/>
            <person name="Lind A.E."/>
            <person name="van Eijk R."/>
            <person name="Schleper C."/>
            <person name="Guy L."/>
            <person name="Ettema T.J."/>
        </authorList>
    </citation>
    <scope>NUCLEOTIDE SEQUENCE</scope>
</reference>
<evidence type="ECO:0000313" key="2">
    <source>
        <dbReference type="EMBL" id="KKM92934.1"/>
    </source>
</evidence>
<feature type="domain" description="Cytidyltransferase-like" evidence="1">
    <location>
        <begin position="1"/>
        <end position="140"/>
    </location>
</feature>
<dbReference type="AlphaFoldDB" id="A0A0F9LDE0"/>
<dbReference type="EMBL" id="LAZR01006333">
    <property type="protein sequence ID" value="KKM92934.1"/>
    <property type="molecule type" value="Genomic_DNA"/>
</dbReference>
<name>A0A0F9LDE0_9ZZZZ</name>